<proteinExistence type="predicted"/>
<dbReference type="Gene3D" id="2.60.130.10">
    <property type="entry name" value="Aromatic compound dioxygenase"/>
    <property type="match status" value="1"/>
</dbReference>
<organism evidence="4 5">
    <name type="scientific">Corynascus novoguineensis</name>
    <dbReference type="NCBI Taxonomy" id="1126955"/>
    <lineage>
        <taxon>Eukaryota</taxon>
        <taxon>Fungi</taxon>
        <taxon>Dikarya</taxon>
        <taxon>Ascomycota</taxon>
        <taxon>Pezizomycotina</taxon>
        <taxon>Sordariomycetes</taxon>
        <taxon>Sordariomycetidae</taxon>
        <taxon>Sordariales</taxon>
        <taxon>Chaetomiaceae</taxon>
        <taxon>Corynascus</taxon>
    </lineage>
</organism>
<dbReference type="AlphaFoldDB" id="A0AAN7CL96"/>
<accession>A0AAN7CL96</accession>
<evidence type="ECO:0000313" key="5">
    <source>
        <dbReference type="Proteomes" id="UP001303647"/>
    </source>
</evidence>
<gene>
    <name evidence="4" type="ORF">C7999DRAFT_44117</name>
</gene>
<name>A0AAN7CL96_9PEZI</name>
<reference evidence="4" key="1">
    <citation type="journal article" date="2023" name="Mol. Phylogenet. Evol.">
        <title>Genome-scale phylogeny and comparative genomics of the fungal order Sordariales.</title>
        <authorList>
            <person name="Hensen N."/>
            <person name="Bonometti L."/>
            <person name="Westerberg I."/>
            <person name="Brannstrom I.O."/>
            <person name="Guillou S."/>
            <person name="Cros-Aarteil S."/>
            <person name="Calhoun S."/>
            <person name="Haridas S."/>
            <person name="Kuo A."/>
            <person name="Mondo S."/>
            <person name="Pangilinan J."/>
            <person name="Riley R."/>
            <person name="LaButti K."/>
            <person name="Andreopoulos B."/>
            <person name="Lipzen A."/>
            <person name="Chen C."/>
            <person name="Yan M."/>
            <person name="Daum C."/>
            <person name="Ng V."/>
            <person name="Clum A."/>
            <person name="Steindorff A."/>
            <person name="Ohm R.A."/>
            <person name="Martin F."/>
            <person name="Silar P."/>
            <person name="Natvig D.O."/>
            <person name="Lalanne C."/>
            <person name="Gautier V."/>
            <person name="Ament-Velasquez S.L."/>
            <person name="Kruys A."/>
            <person name="Hutchinson M.I."/>
            <person name="Powell A.J."/>
            <person name="Barry K."/>
            <person name="Miller A.N."/>
            <person name="Grigoriev I.V."/>
            <person name="Debuchy R."/>
            <person name="Gladieux P."/>
            <person name="Hiltunen Thoren M."/>
            <person name="Johannesson H."/>
        </authorList>
    </citation>
    <scope>NUCLEOTIDE SEQUENCE</scope>
    <source>
        <strain evidence="4">CBS 359.72</strain>
    </source>
</reference>
<dbReference type="SUPFAM" id="SSF49482">
    <property type="entry name" value="Aromatic compound dioxygenase"/>
    <property type="match status" value="1"/>
</dbReference>
<feature type="signal peptide" evidence="2">
    <location>
        <begin position="1"/>
        <end position="18"/>
    </location>
</feature>
<reference evidence="4" key="2">
    <citation type="submission" date="2023-05" db="EMBL/GenBank/DDBJ databases">
        <authorList>
            <consortium name="Lawrence Berkeley National Laboratory"/>
            <person name="Steindorff A."/>
            <person name="Hensen N."/>
            <person name="Bonometti L."/>
            <person name="Westerberg I."/>
            <person name="Brannstrom I.O."/>
            <person name="Guillou S."/>
            <person name="Cros-Aarteil S."/>
            <person name="Calhoun S."/>
            <person name="Haridas S."/>
            <person name="Kuo A."/>
            <person name="Mondo S."/>
            <person name="Pangilinan J."/>
            <person name="Riley R."/>
            <person name="Labutti K."/>
            <person name="Andreopoulos B."/>
            <person name="Lipzen A."/>
            <person name="Chen C."/>
            <person name="Yanf M."/>
            <person name="Daum C."/>
            <person name="Ng V."/>
            <person name="Clum A."/>
            <person name="Ohm R."/>
            <person name="Martin F."/>
            <person name="Silar P."/>
            <person name="Natvig D."/>
            <person name="Lalanne C."/>
            <person name="Gautier V."/>
            <person name="Ament-Velasquez S.L."/>
            <person name="Kruys A."/>
            <person name="Hutchinson M.I."/>
            <person name="Powell A.J."/>
            <person name="Barry K."/>
            <person name="Miller A.N."/>
            <person name="Grigoriev I.V."/>
            <person name="Debuchy R."/>
            <person name="Gladieux P."/>
            <person name="Thoren M.H."/>
            <person name="Johannesson H."/>
        </authorList>
    </citation>
    <scope>NUCLEOTIDE SEQUENCE</scope>
    <source>
        <strain evidence="4">CBS 359.72</strain>
    </source>
</reference>
<dbReference type="Pfam" id="PF00775">
    <property type="entry name" value="Dioxygenase_C"/>
    <property type="match status" value="1"/>
</dbReference>
<evidence type="ECO:0000256" key="1">
    <source>
        <dbReference type="SAM" id="MobiDB-lite"/>
    </source>
</evidence>
<protein>
    <submittedName>
        <fullName evidence="4">Intradiol ring-cleavage dioxygenase</fullName>
    </submittedName>
</protein>
<keyword evidence="4" id="KW-0223">Dioxygenase</keyword>
<comment type="caution">
    <text evidence="4">The sequence shown here is derived from an EMBL/GenBank/DDBJ whole genome shotgun (WGS) entry which is preliminary data.</text>
</comment>
<dbReference type="InterPro" id="IPR000627">
    <property type="entry name" value="Intradiol_dOase_C"/>
</dbReference>
<dbReference type="PANTHER" id="PTHR34315:SF1">
    <property type="entry name" value="INTRADIOL RING-CLEAVAGE DIOXYGENASES DOMAIN-CONTAINING PROTEIN-RELATED"/>
    <property type="match status" value="1"/>
</dbReference>
<sequence>MLCSIFTGLLLAGGIASAHKPGHDHSHEQAVRRRFLDIHTNTLNHCSSKHVASGLYQRAVHRRDLQARSLMASSSSPAVKARQTSSLGESHKSGKPYNASTDPKEVFSGHNACVLNPETTEGPFYVLGQDIRTDLVETQQGVPLYLDFQLIDVETCEPIEGAFIEMWNANSTGVYSGALAVVNGIGMSDVANLERNFLRGAQQTDEDGAVQFRTLFPGHYEGRAPHIHVVSHFNATARANNTIWDSRVTHAGQVFFDQDVVDAVKQLPPYSTNRQNLMRNADDAILLQEAATSDPFFQYVLLGDSLTDGIFAWFSFGVNTSFTRDIMAAAMRFEQGNEMVTTNPKIPGLDQLFPGGFPTAYQPGFGGAAAPAAPTRNAEAGED</sequence>
<keyword evidence="4" id="KW-0560">Oxidoreductase</keyword>
<feature type="compositionally biased region" description="Polar residues" evidence="1">
    <location>
        <begin position="71"/>
        <end position="88"/>
    </location>
</feature>
<feature type="region of interest" description="Disordered" evidence="1">
    <location>
        <begin position="70"/>
        <end position="99"/>
    </location>
</feature>
<keyword evidence="2" id="KW-0732">Signal</keyword>
<dbReference type="EMBL" id="MU857752">
    <property type="protein sequence ID" value="KAK4244191.1"/>
    <property type="molecule type" value="Genomic_DNA"/>
</dbReference>
<dbReference type="GO" id="GO:0016702">
    <property type="term" value="F:oxidoreductase activity, acting on single donors with incorporation of molecular oxygen, incorporation of two atoms of oxygen"/>
    <property type="evidence" value="ECO:0007669"/>
    <property type="project" value="InterPro"/>
</dbReference>
<keyword evidence="5" id="KW-1185">Reference proteome</keyword>
<evidence type="ECO:0000313" key="4">
    <source>
        <dbReference type="EMBL" id="KAK4244191.1"/>
    </source>
</evidence>
<evidence type="ECO:0000256" key="2">
    <source>
        <dbReference type="SAM" id="SignalP"/>
    </source>
</evidence>
<feature type="region of interest" description="Disordered" evidence="1">
    <location>
        <begin position="364"/>
        <end position="383"/>
    </location>
</feature>
<dbReference type="Proteomes" id="UP001303647">
    <property type="component" value="Unassembled WGS sequence"/>
</dbReference>
<feature type="domain" description="Intradiol ring-cleavage dioxygenases" evidence="3">
    <location>
        <begin position="121"/>
        <end position="224"/>
    </location>
</feature>
<dbReference type="CDD" id="cd03457">
    <property type="entry name" value="intradiol_dioxygenase_like"/>
    <property type="match status" value="1"/>
</dbReference>
<evidence type="ECO:0000259" key="3">
    <source>
        <dbReference type="Pfam" id="PF00775"/>
    </source>
</evidence>
<dbReference type="GO" id="GO:0008199">
    <property type="term" value="F:ferric iron binding"/>
    <property type="evidence" value="ECO:0007669"/>
    <property type="project" value="InterPro"/>
</dbReference>
<dbReference type="PANTHER" id="PTHR34315">
    <property type="match status" value="1"/>
</dbReference>
<feature type="chain" id="PRO_5042867066" evidence="2">
    <location>
        <begin position="19"/>
        <end position="383"/>
    </location>
</feature>
<dbReference type="InterPro" id="IPR015889">
    <property type="entry name" value="Intradiol_dOase_core"/>
</dbReference>